<reference evidence="2 3" key="1">
    <citation type="journal article" date="2022" name="G3 (Bethesda)">
        <title>Whole-genome sequence and methylome profiling of the almond [Prunus dulcis (Mill.) D.A. Webb] cultivar 'Nonpareil'.</title>
        <authorList>
            <person name="D'Amico-Willman K.M."/>
            <person name="Ouma W.Z."/>
            <person name="Meulia T."/>
            <person name="Sideli G.M."/>
            <person name="Gradziel T.M."/>
            <person name="Fresnedo-Ramirez J."/>
        </authorList>
    </citation>
    <scope>NUCLEOTIDE SEQUENCE [LARGE SCALE GENOMIC DNA]</scope>
    <source>
        <strain evidence="2">Clone GOH B32 T37-40</strain>
    </source>
</reference>
<evidence type="ECO:0000256" key="1">
    <source>
        <dbReference type="SAM" id="MobiDB-lite"/>
    </source>
</evidence>
<evidence type="ECO:0000313" key="3">
    <source>
        <dbReference type="Proteomes" id="UP001054821"/>
    </source>
</evidence>
<dbReference type="AlphaFoldDB" id="A0AAD4VEL8"/>
<protein>
    <recommendedName>
        <fullName evidence="4">Retrotransposon gag domain-containing protein</fullName>
    </recommendedName>
</protein>
<feature type="region of interest" description="Disordered" evidence="1">
    <location>
        <begin position="34"/>
        <end position="82"/>
    </location>
</feature>
<feature type="compositionally biased region" description="Basic and acidic residues" evidence="1">
    <location>
        <begin position="43"/>
        <end position="79"/>
    </location>
</feature>
<gene>
    <name evidence="2" type="ORF">L3X38_032170</name>
</gene>
<organism evidence="2 3">
    <name type="scientific">Prunus dulcis</name>
    <name type="common">Almond</name>
    <name type="synonym">Amygdalus dulcis</name>
    <dbReference type="NCBI Taxonomy" id="3755"/>
    <lineage>
        <taxon>Eukaryota</taxon>
        <taxon>Viridiplantae</taxon>
        <taxon>Streptophyta</taxon>
        <taxon>Embryophyta</taxon>
        <taxon>Tracheophyta</taxon>
        <taxon>Spermatophyta</taxon>
        <taxon>Magnoliopsida</taxon>
        <taxon>eudicotyledons</taxon>
        <taxon>Gunneridae</taxon>
        <taxon>Pentapetalae</taxon>
        <taxon>rosids</taxon>
        <taxon>fabids</taxon>
        <taxon>Rosales</taxon>
        <taxon>Rosaceae</taxon>
        <taxon>Amygdaloideae</taxon>
        <taxon>Amygdaleae</taxon>
        <taxon>Prunus</taxon>
    </lineage>
</organism>
<evidence type="ECO:0000313" key="2">
    <source>
        <dbReference type="EMBL" id="KAI5323098.1"/>
    </source>
</evidence>
<evidence type="ECO:0008006" key="4">
    <source>
        <dbReference type="Google" id="ProtNLM"/>
    </source>
</evidence>
<proteinExistence type="predicted"/>
<sequence>MAHPDGKDRTCGDEEPITRDEFNTTIECLHQMILTLGNQAQPDEDRGEDRRNEQRPPRRPCQEDSNAELKEEIHDDHAKPNNQCQEGYRIKIEIPYFNGHLQVEDLLDWLVEVERFFELMEVLEVKMVKLTTFRVKGSAAVWWDYQRRAKGKVKLLC</sequence>
<comment type="caution">
    <text evidence="2">The sequence shown here is derived from an EMBL/GenBank/DDBJ whole genome shotgun (WGS) entry which is preliminary data.</text>
</comment>
<accession>A0AAD4VEL8</accession>
<name>A0AAD4VEL8_PRUDU</name>
<dbReference type="EMBL" id="JAJFAZ020000006">
    <property type="protein sequence ID" value="KAI5323098.1"/>
    <property type="molecule type" value="Genomic_DNA"/>
</dbReference>
<dbReference type="Proteomes" id="UP001054821">
    <property type="component" value="Chromosome 6"/>
</dbReference>
<keyword evidence="3" id="KW-1185">Reference proteome</keyword>